<evidence type="ECO:0000313" key="2">
    <source>
        <dbReference type="EMBL" id="GAT58089.1"/>
    </source>
</evidence>
<reference evidence="2" key="1">
    <citation type="submission" date="2014-09" db="EMBL/GenBank/DDBJ databases">
        <title>Genome sequence of the luminous mushroom Mycena chlorophos for searching fungal bioluminescence genes.</title>
        <authorList>
            <person name="Tanaka Y."/>
            <person name="Kasuga D."/>
            <person name="Oba Y."/>
            <person name="Hase S."/>
            <person name="Sato K."/>
            <person name="Oba Y."/>
            <person name="Sakakibara Y."/>
        </authorList>
    </citation>
    <scope>NUCLEOTIDE SEQUENCE</scope>
</reference>
<gene>
    <name evidence="2" type="ORF">MCHLO_14555</name>
</gene>
<organism evidence="2 3">
    <name type="scientific">Mycena chlorophos</name>
    <name type="common">Agaric fungus</name>
    <name type="synonym">Agaricus chlorophos</name>
    <dbReference type="NCBI Taxonomy" id="658473"/>
    <lineage>
        <taxon>Eukaryota</taxon>
        <taxon>Fungi</taxon>
        <taxon>Dikarya</taxon>
        <taxon>Basidiomycota</taxon>
        <taxon>Agaricomycotina</taxon>
        <taxon>Agaricomycetes</taxon>
        <taxon>Agaricomycetidae</taxon>
        <taxon>Agaricales</taxon>
        <taxon>Marasmiineae</taxon>
        <taxon>Mycenaceae</taxon>
        <taxon>Mycena</taxon>
    </lineage>
</organism>
<feature type="compositionally biased region" description="Polar residues" evidence="1">
    <location>
        <begin position="125"/>
        <end position="141"/>
    </location>
</feature>
<evidence type="ECO:0008006" key="4">
    <source>
        <dbReference type="Google" id="ProtNLM"/>
    </source>
</evidence>
<feature type="compositionally biased region" description="Basic residues" evidence="1">
    <location>
        <begin position="171"/>
        <end position="180"/>
    </location>
</feature>
<protein>
    <recommendedName>
        <fullName evidence="4">Carbohydrate-binding module family 50 protein</fullName>
    </recommendedName>
</protein>
<proteinExistence type="predicted"/>
<dbReference type="Proteomes" id="UP000815677">
    <property type="component" value="Unassembled WGS sequence"/>
</dbReference>
<evidence type="ECO:0000313" key="3">
    <source>
        <dbReference type="Proteomes" id="UP000815677"/>
    </source>
</evidence>
<dbReference type="EMBL" id="DF849573">
    <property type="protein sequence ID" value="GAT58089.1"/>
    <property type="molecule type" value="Genomic_DNA"/>
</dbReference>
<feature type="region of interest" description="Disordered" evidence="1">
    <location>
        <begin position="86"/>
        <end position="180"/>
    </location>
</feature>
<keyword evidence="3" id="KW-1185">Reference proteome</keyword>
<evidence type="ECO:0000256" key="1">
    <source>
        <dbReference type="SAM" id="MobiDB-lite"/>
    </source>
</evidence>
<accession>A0ABQ0M4Y1</accession>
<sequence>MGRWTQQEEDAARLPEGVKRVAYDADSARYTFRDNEGNIYVGPPHEEYGTLTMVKRGTGKASESDRPGAFAESNLKPGLSLEIVPHANDDGSTFHDFVPPHMIASPSSPQPSTPSRFRDAVRRTGTMQNVVNGLRRSVTSTRKPKPDGDKDGYGLLRGDSTIGEEDQGKSKLGRAKTRKE</sequence>
<name>A0ABQ0M4Y1_MYCCL</name>